<proteinExistence type="inferred from homology"/>
<reference evidence="5 6" key="1">
    <citation type="journal article" date="2012" name="Genome Biol.">
        <title>Genome and low-iron response of an oceanic diatom adapted to chronic iron limitation.</title>
        <authorList>
            <person name="Lommer M."/>
            <person name="Specht M."/>
            <person name="Roy A.S."/>
            <person name="Kraemer L."/>
            <person name="Andreson R."/>
            <person name="Gutowska M.A."/>
            <person name="Wolf J."/>
            <person name="Bergner S.V."/>
            <person name="Schilhabel M.B."/>
            <person name="Klostermeier U.C."/>
            <person name="Beiko R.G."/>
            <person name="Rosenstiel P."/>
            <person name="Hippler M."/>
            <person name="Laroche J."/>
        </authorList>
    </citation>
    <scope>NUCLEOTIDE SEQUENCE [LARGE SCALE GENOMIC DNA]</scope>
    <source>
        <strain evidence="5 6">CCMP1005</strain>
    </source>
</reference>
<dbReference type="PROSITE" id="PS50089">
    <property type="entry name" value="ZF_RING_2"/>
    <property type="match status" value="1"/>
</dbReference>
<evidence type="ECO:0000256" key="3">
    <source>
        <dbReference type="SAM" id="MobiDB-lite"/>
    </source>
</evidence>
<evidence type="ECO:0000256" key="1">
    <source>
        <dbReference type="ARBA" id="ARBA00038101"/>
    </source>
</evidence>
<dbReference type="SMART" id="SM00671">
    <property type="entry name" value="SEL1"/>
    <property type="match status" value="3"/>
</dbReference>
<dbReference type="PANTHER" id="PTHR11102">
    <property type="entry name" value="SEL-1-LIKE PROTEIN"/>
    <property type="match status" value="1"/>
</dbReference>
<keyword evidence="6" id="KW-1185">Reference proteome</keyword>
<dbReference type="EMBL" id="AGNL01050481">
    <property type="protein sequence ID" value="EJK43891.1"/>
    <property type="molecule type" value="Genomic_DNA"/>
</dbReference>
<dbReference type="InterPro" id="IPR001841">
    <property type="entry name" value="Znf_RING"/>
</dbReference>
<dbReference type="PANTHER" id="PTHR11102:SF160">
    <property type="entry name" value="ERAD-ASSOCIATED E3 UBIQUITIN-PROTEIN LIGASE COMPONENT HRD3"/>
    <property type="match status" value="1"/>
</dbReference>
<dbReference type="AlphaFoldDB" id="K0R5M9"/>
<name>K0R5M9_THAOC</name>
<keyword evidence="2" id="KW-0862">Zinc</keyword>
<dbReference type="Pfam" id="PF08238">
    <property type="entry name" value="Sel1"/>
    <property type="match status" value="2"/>
</dbReference>
<feature type="region of interest" description="Disordered" evidence="3">
    <location>
        <begin position="92"/>
        <end position="157"/>
    </location>
</feature>
<feature type="non-terminal residue" evidence="5">
    <location>
        <position position="1"/>
    </location>
</feature>
<evidence type="ECO:0000313" key="5">
    <source>
        <dbReference type="EMBL" id="EJK43891.1"/>
    </source>
</evidence>
<protein>
    <recommendedName>
        <fullName evidence="4">RING-type domain-containing protein</fullName>
    </recommendedName>
</protein>
<comment type="caution">
    <text evidence="5">The sequence shown here is derived from an EMBL/GenBank/DDBJ whole genome shotgun (WGS) entry which is preliminary data.</text>
</comment>
<dbReference type="GO" id="GO:0008270">
    <property type="term" value="F:zinc ion binding"/>
    <property type="evidence" value="ECO:0007669"/>
    <property type="project" value="UniProtKB-KW"/>
</dbReference>
<evidence type="ECO:0000313" key="6">
    <source>
        <dbReference type="Proteomes" id="UP000266841"/>
    </source>
</evidence>
<comment type="similarity">
    <text evidence="1">Belongs to the sel-1 family.</text>
</comment>
<dbReference type="InterPro" id="IPR050767">
    <property type="entry name" value="Sel1_AlgK"/>
</dbReference>
<sequence>QRCGGVSSVPWLKLRVRGRGSEGSAVVPGGHWHWTREDTGPSPTTRRRSPRPETQAGRSERSELNGPLLLCTVCTKAEEHYPVRDSLGFAGGAQTRQRRQHANTPTVGTGDTGEDEKREATSPSMFVFGSAAKADADGDDGGGRGKASSTTATDGAPSFVFDASFLPAVTATATNNDDDAPAAAGEFKFNVLPPQPAAAATEGGESGDTKPTPLFGSTFKSRQEVGAACVKSQTKHEEAMDGGPGEQGAPIAMHCSAASSGCLLREPVTQEELMNSGHELHEGYTCPLCCLSIALPVTKHSVFMSCCMKTVCNGCLLAWGDTCAFCRTPLSSGSDAGIIARVRKRVDANDPVAIQRLASAYYHGNWGLQQDVPRAIELWTEAARLGDLNAHYKLGHRYYDGDGVEQDVARGVRHFQYAAMQGHPDSRFELGCIEYDSGNHELAVRHWMVSAKMGQQGSLNEIKDMFMKGHATKAQYAEALESYQNALEETKSPQREEAFFDGSD</sequence>
<evidence type="ECO:0000256" key="2">
    <source>
        <dbReference type="PROSITE-ProRule" id="PRU00175"/>
    </source>
</evidence>
<organism evidence="5 6">
    <name type="scientific">Thalassiosira oceanica</name>
    <name type="common">Marine diatom</name>
    <dbReference type="NCBI Taxonomy" id="159749"/>
    <lineage>
        <taxon>Eukaryota</taxon>
        <taxon>Sar</taxon>
        <taxon>Stramenopiles</taxon>
        <taxon>Ochrophyta</taxon>
        <taxon>Bacillariophyta</taxon>
        <taxon>Coscinodiscophyceae</taxon>
        <taxon>Thalassiosirophycidae</taxon>
        <taxon>Thalassiosirales</taxon>
        <taxon>Thalassiosiraceae</taxon>
        <taxon>Thalassiosira</taxon>
    </lineage>
</organism>
<feature type="region of interest" description="Disordered" evidence="3">
    <location>
        <begin position="18"/>
        <end position="63"/>
    </location>
</feature>
<keyword evidence="2" id="KW-0863">Zinc-finger</keyword>
<dbReference type="SUPFAM" id="SSF81901">
    <property type="entry name" value="HCP-like"/>
    <property type="match status" value="1"/>
</dbReference>
<dbReference type="InterPro" id="IPR006597">
    <property type="entry name" value="Sel1-like"/>
</dbReference>
<keyword evidence="2" id="KW-0479">Metal-binding</keyword>
<feature type="region of interest" description="Disordered" evidence="3">
    <location>
        <begin position="196"/>
        <end position="215"/>
    </location>
</feature>
<dbReference type="InterPro" id="IPR011990">
    <property type="entry name" value="TPR-like_helical_dom_sf"/>
</dbReference>
<gene>
    <name evidence="5" type="ORF">THAOC_37619</name>
</gene>
<feature type="domain" description="RING-type" evidence="4">
    <location>
        <begin position="286"/>
        <end position="327"/>
    </location>
</feature>
<evidence type="ECO:0000259" key="4">
    <source>
        <dbReference type="PROSITE" id="PS50089"/>
    </source>
</evidence>
<dbReference type="Proteomes" id="UP000266841">
    <property type="component" value="Unassembled WGS sequence"/>
</dbReference>
<dbReference type="Gene3D" id="1.25.40.10">
    <property type="entry name" value="Tetratricopeptide repeat domain"/>
    <property type="match status" value="1"/>
</dbReference>
<accession>K0R5M9</accession>